<dbReference type="EMBL" id="JANPWB010000002">
    <property type="protein sequence ID" value="KAJ1205837.1"/>
    <property type="molecule type" value="Genomic_DNA"/>
</dbReference>
<accession>A0AAV7VWE3</accession>
<evidence type="ECO:0000313" key="2">
    <source>
        <dbReference type="Proteomes" id="UP001066276"/>
    </source>
</evidence>
<keyword evidence="2" id="KW-1185">Reference proteome</keyword>
<evidence type="ECO:0008006" key="3">
    <source>
        <dbReference type="Google" id="ProtNLM"/>
    </source>
</evidence>
<name>A0AAV7VWE3_PLEWA</name>
<organism evidence="1 2">
    <name type="scientific">Pleurodeles waltl</name>
    <name type="common">Iberian ribbed newt</name>
    <dbReference type="NCBI Taxonomy" id="8319"/>
    <lineage>
        <taxon>Eukaryota</taxon>
        <taxon>Metazoa</taxon>
        <taxon>Chordata</taxon>
        <taxon>Craniata</taxon>
        <taxon>Vertebrata</taxon>
        <taxon>Euteleostomi</taxon>
        <taxon>Amphibia</taxon>
        <taxon>Batrachia</taxon>
        <taxon>Caudata</taxon>
        <taxon>Salamandroidea</taxon>
        <taxon>Salamandridae</taxon>
        <taxon>Pleurodelinae</taxon>
        <taxon>Pleurodeles</taxon>
    </lineage>
</organism>
<protein>
    <recommendedName>
        <fullName evidence="3">Reverse transcriptase zinc-binding domain-containing protein</fullName>
    </recommendedName>
</protein>
<reference evidence="1" key="1">
    <citation type="journal article" date="2022" name="bioRxiv">
        <title>Sequencing and chromosome-scale assembly of the giantPleurodeles waltlgenome.</title>
        <authorList>
            <person name="Brown T."/>
            <person name="Elewa A."/>
            <person name="Iarovenko S."/>
            <person name="Subramanian E."/>
            <person name="Araus A.J."/>
            <person name="Petzold A."/>
            <person name="Susuki M."/>
            <person name="Suzuki K.-i.T."/>
            <person name="Hayashi T."/>
            <person name="Toyoda A."/>
            <person name="Oliveira C."/>
            <person name="Osipova E."/>
            <person name="Leigh N.D."/>
            <person name="Simon A."/>
            <person name="Yun M.H."/>
        </authorList>
    </citation>
    <scope>NUCLEOTIDE SEQUENCE</scope>
    <source>
        <strain evidence="1">20211129_DDA</strain>
        <tissue evidence="1">Liver</tissue>
    </source>
</reference>
<sequence>MATRLRLIQTYFLHAAYLTPDKLHRAGLRSSAECTRCGSPTADFFHMVWACPIIAAYWGAVVQEISGVLQEEVERLPVPLLLGVMGDIGLRRSDRTFLGVACLVAKRDIMTEWKAKNAPTLTKWRRGVDWCAQREKLIYEARGCLNKHNKIWGRWEGTAGF</sequence>
<dbReference type="Proteomes" id="UP001066276">
    <property type="component" value="Chromosome 1_2"/>
</dbReference>
<dbReference type="AlphaFoldDB" id="A0AAV7VWE3"/>
<proteinExistence type="predicted"/>
<evidence type="ECO:0000313" key="1">
    <source>
        <dbReference type="EMBL" id="KAJ1205837.1"/>
    </source>
</evidence>
<gene>
    <name evidence="1" type="ORF">NDU88_001262</name>
</gene>
<comment type="caution">
    <text evidence="1">The sequence shown here is derived from an EMBL/GenBank/DDBJ whole genome shotgun (WGS) entry which is preliminary data.</text>
</comment>